<dbReference type="Proteomes" id="UP000215902">
    <property type="component" value="Unassembled WGS sequence"/>
</dbReference>
<dbReference type="Gene3D" id="2.60.40.10">
    <property type="entry name" value="Immunoglobulins"/>
    <property type="match status" value="1"/>
</dbReference>
<dbReference type="Pfam" id="PF00041">
    <property type="entry name" value="fn3"/>
    <property type="match status" value="1"/>
</dbReference>
<keyword evidence="4" id="KW-1185">Reference proteome</keyword>
<dbReference type="OrthoDB" id="6136057at2759"/>
<dbReference type="InterPro" id="IPR036116">
    <property type="entry name" value="FN3_sf"/>
</dbReference>
<dbReference type="PANTHER" id="PTHR14340">
    <property type="entry name" value="MICROFIBRIL-ASSOCIATED GLYCOPROTEIN 3"/>
    <property type="match status" value="1"/>
</dbReference>
<feature type="domain" description="Fibronectin type-III" evidence="2">
    <location>
        <begin position="59"/>
        <end position="162"/>
    </location>
</feature>
<protein>
    <recommendedName>
        <fullName evidence="2">Fibronectin type-III domain-containing protein</fullName>
    </recommendedName>
</protein>
<name>A0A267ELA0_9PLAT</name>
<evidence type="ECO:0000259" key="2">
    <source>
        <dbReference type="PROSITE" id="PS50853"/>
    </source>
</evidence>
<evidence type="ECO:0000256" key="1">
    <source>
        <dbReference type="ARBA" id="ARBA00023319"/>
    </source>
</evidence>
<evidence type="ECO:0000313" key="4">
    <source>
        <dbReference type="Proteomes" id="UP000215902"/>
    </source>
</evidence>
<dbReference type="STRING" id="282301.A0A267ELA0"/>
<dbReference type="PRINTS" id="PR00014">
    <property type="entry name" value="FNTYPEIII"/>
</dbReference>
<dbReference type="SUPFAM" id="SSF49265">
    <property type="entry name" value="Fibronectin type III"/>
    <property type="match status" value="1"/>
</dbReference>
<dbReference type="InterPro" id="IPR003961">
    <property type="entry name" value="FN3_dom"/>
</dbReference>
<dbReference type="CDD" id="cd00063">
    <property type="entry name" value="FN3"/>
    <property type="match status" value="1"/>
</dbReference>
<dbReference type="SMART" id="SM00060">
    <property type="entry name" value="FN3"/>
    <property type="match status" value="1"/>
</dbReference>
<keyword evidence="1" id="KW-0393">Immunoglobulin domain</keyword>
<sequence length="192" mass="21198">TPETVSLKAIPLPGQVQLVLDNADGAQRSDRGKYDLKLSNSAGDELVPINIDILDRPERPGDPLDVTDLAHDGCSLLWDAPEDDGGAPITGYEVEQMDSTDGVNEEAWKPVKTVPKEECRIGGLTEGNKYRFRVRRSTPRASQTGCRRRRTQWLAILGTRRSLRDLAALWTGIRILPNWSGARRAATMAHPC</sequence>
<feature type="non-terminal residue" evidence="3">
    <location>
        <position position="1"/>
    </location>
</feature>
<dbReference type="PROSITE" id="PS50853">
    <property type="entry name" value="FN3"/>
    <property type="match status" value="1"/>
</dbReference>
<proteinExistence type="predicted"/>
<comment type="caution">
    <text evidence="3">The sequence shown here is derived from an EMBL/GenBank/DDBJ whole genome shotgun (WGS) entry which is preliminary data.</text>
</comment>
<reference evidence="3 4" key="1">
    <citation type="submission" date="2017-06" db="EMBL/GenBank/DDBJ databases">
        <title>A platform for efficient transgenesis in Macrostomum lignano, a flatworm model organism for stem cell research.</title>
        <authorList>
            <person name="Berezikov E."/>
        </authorList>
    </citation>
    <scope>NUCLEOTIDE SEQUENCE [LARGE SCALE GENOMIC DNA]</scope>
    <source>
        <strain evidence="3">DV1</strain>
        <tissue evidence="3">Whole organism</tissue>
    </source>
</reference>
<dbReference type="InterPro" id="IPR013783">
    <property type="entry name" value="Ig-like_fold"/>
</dbReference>
<dbReference type="PANTHER" id="PTHR14340:SF9">
    <property type="entry name" value="FIBRONECTIN TYPE-III DOMAIN-CONTAINING PROTEIN"/>
    <property type="match status" value="1"/>
</dbReference>
<organism evidence="3 4">
    <name type="scientific">Macrostomum lignano</name>
    <dbReference type="NCBI Taxonomy" id="282301"/>
    <lineage>
        <taxon>Eukaryota</taxon>
        <taxon>Metazoa</taxon>
        <taxon>Spiralia</taxon>
        <taxon>Lophotrochozoa</taxon>
        <taxon>Platyhelminthes</taxon>
        <taxon>Rhabditophora</taxon>
        <taxon>Macrostomorpha</taxon>
        <taxon>Macrostomida</taxon>
        <taxon>Macrostomidae</taxon>
        <taxon>Macrostomum</taxon>
    </lineage>
</organism>
<dbReference type="AlphaFoldDB" id="A0A267ELA0"/>
<evidence type="ECO:0000313" key="3">
    <source>
        <dbReference type="EMBL" id="PAA61677.1"/>
    </source>
</evidence>
<dbReference type="EMBL" id="NIVC01002007">
    <property type="protein sequence ID" value="PAA61677.1"/>
    <property type="molecule type" value="Genomic_DNA"/>
</dbReference>
<gene>
    <name evidence="3" type="ORF">BOX15_Mlig034205g4</name>
</gene>
<accession>A0A267ELA0</accession>